<name>A0A333FY75_KLEPN</name>
<sequence>MGGHTREGLQQRYSFRRVQRRNTIEHLGEGCVERHQSGGKIHGSLLRAKQRKRLLWQKSGAGCMPPGYEALHRPPLFLYSKIV</sequence>
<reference evidence="1 2" key="1">
    <citation type="submission" date="2018-06" db="EMBL/GenBank/DDBJ databases">
        <authorList>
            <consortium name="Pathogen Informatics"/>
            <person name="Doyle S."/>
        </authorList>
    </citation>
    <scope>NUCLEOTIDE SEQUENCE [LARGE SCALE GENOMIC DNA]</scope>
    <source>
        <strain evidence="1 2">NCTC204</strain>
    </source>
</reference>
<dbReference type="EMBL" id="UGMD01000002">
    <property type="protein sequence ID" value="STV40061.1"/>
    <property type="molecule type" value="Genomic_DNA"/>
</dbReference>
<evidence type="ECO:0000313" key="1">
    <source>
        <dbReference type="EMBL" id="STV40061.1"/>
    </source>
</evidence>
<evidence type="ECO:0000313" key="2">
    <source>
        <dbReference type="Proteomes" id="UP000255192"/>
    </source>
</evidence>
<dbReference type="AlphaFoldDB" id="A0A333FY75"/>
<organism evidence="1 2">
    <name type="scientific">Klebsiella pneumoniae</name>
    <dbReference type="NCBI Taxonomy" id="573"/>
    <lineage>
        <taxon>Bacteria</taxon>
        <taxon>Pseudomonadati</taxon>
        <taxon>Pseudomonadota</taxon>
        <taxon>Gammaproteobacteria</taxon>
        <taxon>Enterobacterales</taxon>
        <taxon>Enterobacteriaceae</taxon>
        <taxon>Klebsiella/Raoultella group</taxon>
        <taxon>Klebsiella</taxon>
        <taxon>Klebsiella pneumoniae complex</taxon>
    </lineage>
</organism>
<proteinExistence type="predicted"/>
<dbReference type="Proteomes" id="UP000255192">
    <property type="component" value="Unassembled WGS sequence"/>
</dbReference>
<protein>
    <submittedName>
        <fullName evidence="1">Uncharacterized protein</fullName>
    </submittedName>
</protein>
<accession>A0A333FY75</accession>
<gene>
    <name evidence="1" type="ORF">NCTC204_06534</name>
</gene>